<name>M2NJ89_BAUPA</name>
<dbReference type="OMA" id="NITHIGH"/>
<dbReference type="Pfam" id="PF00646">
    <property type="entry name" value="F-box"/>
    <property type="match status" value="1"/>
</dbReference>
<reference evidence="2 3" key="1">
    <citation type="journal article" date="2012" name="PLoS Pathog.">
        <title>Diverse lifestyles and strategies of plant pathogenesis encoded in the genomes of eighteen Dothideomycetes fungi.</title>
        <authorList>
            <person name="Ohm R.A."/>
            <person name="Feau N."/>
            <person name="Henrissat B."/>
            <person name="Schoch C.L."/>
            <person name="Horwitz B.A."/>
            <person name="Barry K.W."/>
            <person name="Condon B.J."/>
            <person name="Copeland A.C."/>
            <person name="Dhillon B."/>
            <person name="Glaser F."/>
            <person name="Hesse C.N."/>
            <person name="Kosti I."/>
            <person name="LaButti K."/>
            <person name="Lindquist E.A."/>
            <person name="Lucas S."/>
            <person name="Salamov A.A."/>
            <person name="Bradshaw R.E."/>
            <person name="Ciuffetti L."/>
            <person name="Hamelin R.C."/>
            <person name="Kema G.H.J."/>
            <person name="Lawrence C."/>
            <person name="Scott J.A."/>
            <person name="Spatafora J.W."/>
            <person name="Turgeon B.G."/>
            <person name="de Wit P.J.G.M."/>
            <person name="Zhong S."/>
            <person name="Goodwin S.B."/>
            <person name="Grigoriev I.V."/>
        </authorList>
    </citation>
    <scope>NUCLEOTIDE SEQUENCE [LARGE SCALE GENOMIC DNA]</scope>
    <source>
        <strain evidence="2 3">UAMH 10762</strain>
    </source>
</reference>
<dbReference type="RefSeq" id="XP_007673452.1">
    <property type="nucleotide sequence ID" value="XM_007675262.1"/>
</dbReference>
<dbReference type="EMBL" id="KB445552">
    <property type="protein sequence ID" value="EMC99200.1"/>
    <property type="molecule type" value="Genomic_DNA"/>
</dbReference>
<dbReference type="InterPro" id="IPR001810">
    <property type="entry name" value="F-box_dom"/>
</dbReference>
<dbReference type="Proteomes" id="UP000011761">
    <property type="component" value="Unassembled WGS sequence"/>
</dbReference>
<proteinExistence type="predicted"/>
<dbReference type="HOGENOM" id="CLU_1488742_0_0_1"/>
<dbReference type="eggNOG" id="ENOG502RA77">
    <property type="taxonomic scope" value="Eukaryota"/>
</dbReference>
<dbReference type="KEGG" id="bcom:BAUCODRAFT_22469"/>
<keyword evidence="3" id="KW-1185">Reference proteome</keyword>
<dbReference type="SUPFAM" id="SSF81383">
    <property type="entry name" value="F-box domain"/>
    <property type="match status" value="1"/>
</dbReference>
<sequence length="181" mass="20445">MPCSIWLPAGDFVLLPPELLHQIISHLPLSAAIALKLVNKALFRAVRLPSDTLSRDSRYKLPYCEQDAIRRNINEYWVMKSCRRRCAVCDSVQHLRDFPESSAACHFHDERLTMGVEEHFSKPWDELLATAEGSMVVSKRPFCMHKRELVPQDASNCSCGCPSCAHPEVVCFSRAGDLAFV</sequence>
<gene>
    <name evidence="2" type="ORF">BAUCODRAFT_22469</name>
</gene>
<dbReference type="AlphaFoldDB" id="M2NJ89"/>
<evidence type="ECO:0000259" key="1">
    <source>
        <dbReference type="Pfam" id="PF00646"/>
    </source>
</evidence>
<evidence type="ECO:0000313" key="3">
    <source>
        <dbReference type="Proteomes" id="UP000011761"/>
    </source>
</evidence>
<accession>M2NJ89</accession>
<protein>
    <recommendedName>
        <fullName evidence="1">F-box domain-containing protein</fullName>
    </recommendedName>
</protein>
<feature type="domain" description="F-box" evidence="1">
    <location>
        <begin position="14"/>
        <end position="49"/>
    </location>
</feature>
<dbReference type="InterPro" id="IPR036047">
    <property type="entry name" value="F-box-like_dom_sf"/>
</dbReference>
<organism evidence="2 3">
    <name type="scientific">Baudoinia panamericana (strain UAMH 10762)</name>
    <name type="common">Angels' share fungus</name>
    <name type="synonym">Baudoinia compniacensis (strain UAMH 10762)</name>
    <dbReference type="NCBI Taxonomy" id="717646"/>
    <lineage>
        <taxon>Eukaryota</taxon>
        <taxon>Fungi</taxon>
        <taxon>Dikarya</taxon>
        <taxon>Ascomycota</taxon>
        <taxon>Pezizomycotina</taxon>
        <taxon>Dothideomycetes</taxon>
        <taxon>Dothideomycetidae</taxon>
        <taxon>Mycosphaerellales</taxon>
        <taxon>Teratosphaeriaceae</taxon>
        <taxon>Baudoinia</taxon>
    </lineage>
</organism>
<dbReference type="OrthoDB" id="3647480at2759"/>
<evidence type="ECO:0000313" key="2">
    <source>
        <dbReference type="EMBL" id="EMC99200.1"/>
    </source>
</evidence>
<dbReference type="GeneID" id="19109896"/>